<evidence type="ECO:0000313" key="2">
    <source>
        <dbReference type="Proteomes" id="UP001056255"/>
    </source>
</evidence>
<dbReference type="Proteomes" id="UP001056255">
    <property type="component" value="Chromosome I"/>
</dbReference>
<evidence type="ECO:0000313" key="1">
    <source>
        <dbReference type="EMBL" id="USH03739.1"/>
    </source>
</evidence>
<sequence>MEQNQVDFINSASRLGAISGVETDSQGALAISLLDLANDHARSIAHLINLKLYASALALVRPCIESVIRGLWVFHCVETLESAERHAVKDGSWPSLESMVKSLDNTLENDSFFGKRYLGKNYGVLSSFTHGLSYQTANRFDGKVMTMKLSSSDTTAIMSEVCYLSYLSNLTIAYIADEQGVVENLKQLWSKSEI</sequence>
<dbReference type="Pfam" id="PF22491">
    <property type="entry name" value="DUF6988"/>
    <property type="match status" value="1"/>
</dbReference>
<dbReference type="RefSeq" id="WP_251879011.1">
    <property type="nucleotide sequence ID" value="NZ_CP082275.1"/>
</dbReference>
<dbReference type="EMBL" id="CP082275">
    <property type="protein sequence ID" value="USH03739.1"/>
    <property type="molecule type" value="Genomic_DNA"/>
</dbReference>
<gene>
    <name evidence="1" type="ORF">K6Q96_07030</name>
</gene>
<organism evidence="1 2">
    <name type="scientific">Grimontia kaedaensis</name>
    <dbReference type="NCBI Taxonomy" id="2872157"/>
    <lineage>
        <taxon>Bacteria</taxon>
        <taxon>Pseudomonadati</taxon>
        <taxon>Pseudomonadota</taxon>
        <taxon>Gammaproteobacteria</taxon>
        <taxon>Vibrionales</taxon>
        <taxon>Vibrionaceae</taxon>
        <taxon>Grimontia</taxon>
    </lineage>
</organism>
<proteinExistence type="predicted"/>
<accession>A0ABY4WXL1</accession>
<reference evidence="1" key="1">
    <citation type="submission" date="2021-08" db="EMBL/GenBank/DDBJ databases">
        <authorList>
            <person name="Sakaguchi M."/>
            <person name="Kikuchi T."/>
            <person name="Urbanczyk H."/>
        </authorList>
    </citation>
    <scope>NUCLEOTIDE SEQUENCE</scope>
    <source>
        <strain evidence="1">020920N</strain>
    </source>
</reference>
<name>A0ABY4WXL1_9GAMM</name>
<evidence type="ECO:0008006" key="3">
    <source>
        <dbReference type="Google" id="ProtNLM"/>
    </source>
</evidence>
<dbReference type="InterPro" id="IPR054257">
    <property type="entry name" value="DUF6988"/>
</dbReference>
<keyword evidence="2" id="KW-1185">Reference proteome</keyword>
<protein>
    <recommendedName>
        <fullName evidence="3">AbiV family abortive infection protein</fullName>
    </recommendedName>
</protein>